<reference evidence="1 2" key="1">
    <citation type="submission" date="2021-06" db="EMBL/GenBank/DDBJ databases">
        <title>Caerostris extrusa draft genome.</title>
        <authorList>
            <person name="Kono N."/>
            <person name="Arakawa K."/>
        </authorList>
    </citation>
    <scope>NUCLEOTIDE SEQUENCE [LARGE SCALE GENOMIC DNA]</scope>
</reference>
<gene>
    <name evidence="1" type="ORF">CEXT_732411</name>
</gene>
<organism evidence="1 2">
    <name type="scientific">Caerostris extrusa</name>
    <name type="common">Bark spider</name>
    <name type="synonym">Caerostris bankana</name>
    <dbReference type="NCBI Taxonomy" id="172846"/>
    <lineage>
        <taxon>Eukaryota</taxon>
        <taxon>Metazoa</taxon>
        <taxon>Ecdysozoa</taxon>
        <taxon>Arthropoda</taxon>
        <taxon>Chelicerata</taxon>
        <taxon>Arachnida</taxon>
        <taxon>Araneae</taxon>
        <taxon>Araneomorphae</taxon>
        <taxon>Entelegynae</taxon>
        <taxon>Araneoidea</taxon>
        <taxon>Araneidae</taxon>
        <taxon>Caerostris</taxon>
    </lineage>
</organism>
<dbReference type="EMBL" id="BPLR01000682">
    <property type="protein sequence ID" value="GIY96624.1"/>
    <property type="molecule type" value="Genomic_DNA"/>
</dbReference>
<proteinExistence type="predicted"/>
<sequence length="179" mass="20546">MILVIAIFSNTEAGMLLSSAMTAWQSTDSEMMGYDTSLTLWLMIPLHLVLKVDILKRVYIVGVKGRYFKVSVNCGCDSTLTLTLRCRMRKCTICRMKAAKNDTSDSHMLLSVIPKQYSSLKTAVFCHGSLTGKIDGLQYCDIIIVVELKDRHHIVSLNQMLWDTEILHWSYKRDDQRYW</sequence>
<evidence type="ECO:0000313" key="1">
    <source>
        <dbReference type="EMBL" id="GIY96624.1"/>
    </source>
</evidence>
<comment type="caution">
    <text evidence="1">The sequence shown here is derived from an EMBL/GenBank/DDBJ whole genome shotgun (WGS) entry which is preliminary data.</text>
</comment>
<evidence type="ECO:0000313" key="2">
    <source>
        <dbReference type="Proteomes" id="UP001054945"/>
    </source>
</evidence>
<keyword evidence="2" id="KW-1185">Reference proteome</keyword>
<accession>A0AAV4XPK5</accession>
<dbReference type="AlphaFoldDB" id="A0AAV4XPK5"/>
<name>A0AAV4XPK5_CAEEX</name>
<dbReference type="Proteomes" id="UP001054945">
    <property type="component" value="Unassembled WGS sequence"/>
</dbReference>
<protein>
    <submittedName>
        <fullName evidence="1">Uncharacterized protein</fullName>
    </submittedName>
</protein>